<reference evidence="2" key="1">
    <citation type="journal article" date="2022" name="bioRxiv">
        <title>Sequencing and chromosome-scale assembly of the giantPleurodeles waltlgenome.</title>
        <authorList>
            <person name="Brown T."/>
            <person name="Elewa A."/>
            <person name="Iarovenko S."/>
            <person name="Subramanian E."/>
            <person name="Araus A.J."/>
            <person name="Petzold A."/>
            <person name="Susuki M."/>
            <person name="Suzuki K.-i.T."/>
            <person name="Hayashi T."/>
            <person name="Toyoda A."/>
            <person name="Oliveira C."/>
            <person name="Osipova E."/>
            <person name="Leigh N.D."/>
            <person name="Simon A."/>
            <person name="Yun M.H."/>
        </authorList>
    </citation>
    <scope>NUCLEOTIDE SEQUENCE</scope>
    <source>
        <strain evidence="2">20211129_DDA</strain>
        <tissue evidence="2">Liver</tissue>
    </source>
</reference>
<feature type="region of interest" description="Disordered" evidence="1">
    <location>
        <begin position="1"/>
        <end position="51"/>
    </location>
</feature>
<keyword evidence="3" id="KW-1185">Reference proteome</keyword>
<dbReference type="EMBL" id="JANPWB010000013">
    <property type="protein sequence ID" value="KAJ1105167.1"/>
    <property type="molecule type" value="Genomic_DNA"/>
</dbReference>
<protein>
    <submittedName>
        <fullName evidence="2">Uncharacterized protein</fullName>
    </submittedName>
</protein>
<feature type="compositionally biased region" description="Polar residues" evidence="1">
    <location>
        <begin position="1"/>
        <end position="18"/>
    </location>
</feature>
<evidence type="ECO:0000313" key="3">
    <source>
        <dbReference type="Proteomes" id="UP001066276"/>
    </source>
</evidence>
<gene>
    <name evidence="2" type="ORF">NDU88_002575</name>
</gene>
<dbReference type="Proteomes" id="UP001066276">
    <property type="component" value="Chromosome 9"/>
</dbReference>
<accession>A0AAV7MS40</accession>
<name>A0AAV7MS40_PLEWA</name>
<sequence length="145" mass="16982">MSIPTPNTTRRNCDSASRSAPKWKYPGDTSASRDAVSEEAEPHWSRSLQDDPEMVGVLNHVVIVSWERQEKEEIKGWRRLEAEKHQMRMIPWGPLEKMLRRKTAVQRALPTKEGEDALRPATFWEERGPFRYEVHPQRDMGRRGF</sequence>
<organism evidence="2 3">
    <name type="scientific">Pleurodeles waltl</name>
    <name type="common">Iberian ribbed newt</name>
    <dbReference type="NCBI Taxonomy" id="8319"/>
    <lineage>
        <taxon>Eukaryota</taxon>
        <taxon>Metazoa</taxon>
        <taxon>Chordata</taxon>
        <taxon>Craniata</taxon>
        <taxon>Vertebrata</taxon>
        <taxon>Euteleostomi</taxon>
        <taxon>Amphibia</taxon>
        <taxon>Batrachia</taxon>
        <taxon>Caudata</taxon>
        <taxon>Salamandroidea</taxon>
        <taxon>Salamandridae</taxon>
        <taxon>Pleurodelinae</taxon>
        <taxon>Pleurodeles</taxon>
    </lineage>
</organism>
<comment type="caution">
    <text evidence="2">The sequence shown here is derived from an EMBL/GenBank/DDBJ whole genome shotgun (WGS) entry which is preliminary data.</text>
</comment>
<dbReference type="AlphaFoldDB" id="A0AAV7MS40"/>
<evidence type="ECO:0000313" key="2">
    <source>
        <dbReference type="EMBL" id="KAJ1105167.1"/>
    </source>
</evidence>
<evidence type="ECO:0000256" key="1">
    <source>
        <dbReference type="SAM" id="MobiDB-lite"/>
    </source>
</evidence>
<proteinExistence type="predicted"/>